<dbReference type="KEGG" id="vau:VANGNB10_cI1189"/>
<evidence type="ECO:0000313" key="8">
    <source>
        <dbReference type="Proteomes" id="UP000722957"/>
    </source>
</evidence>
<dbReference type="InterPro" id="IPR006495">
    <property type="entry name" value="CitD"/>
</dbReference>
<keyword evidence="9" id="KW-1185">Reference proteome</keyword>
<comment type="caution">
    <text evidence="6">The sequence shown here is derived from an EMBL/GenBank/DDBJ whole genome shotgun (WGS) entry which is preliminary data.</text>
</comment>
<organism evidence="6 8">
    <name type="scientific">Vibrio anguillarum</name>
    <name type="common">Listonella anguillarum</name>
    <dbReference type="NCBI Taxonomy" id="55601"/>
    <lineage>
        <taxon>Bacteria</taxon>
        <taxon>Pseudomonadati</taxon>
        <taxon>Pseudomonadota</taxon>
        <taxon>Gammaproteobacteria</taxon>
        <taxon>Vibrionales</taxon>
        <taxon>Vibrionaceae</taxon>
        <taxon>Vibrio</taxon>
    </lineage>
</organism>
<dbReference type="HAMAP" id="MF_00805">
    <property type="entry name" value="CitD"/>
    <property type="match status" value="1"/>
</dbReference>
<accession>A0A1Y0NYK9</accession>
<evidence type="ECO:0000256" key="2">
    <source>
        <dbReference type="ARBA" id="ARBA00022490"/>
    </source>
</evidence>
<dbReference type="RefSeq" id="WP_013856981.1">
    <property type="nucleotide sequence ID" value="NZ_CP020534.1"/>
</dbReference>
<comment type="subunit">
    <text evidence="4">Oligomer with a subunit composition of (alpha,beta,gamma)6.</text>
</comment>
<protein>
    <recommendedName>
        <fullName evidence="4">Citrate lyase acyl carrier protein</fullName>
    </recommendedName>
    <alternativeName>
        <fullName evidence="4">Citrate lyase gamma chain</fullName>
    </alternativeName>
</protein>
<evidence type="ECO:0000256" key="3">
    <source>
        <dbReference type="ARBA" id="ARBA00022553"/>
    </source>
</evidence>
<dbReference type="PIRSF" id="PIRSF002736">
    <property type="entry name" value="Citrt_lyas_gamma"/>
    <property type="match status" value="1"/>
</dbReference>
<dbReference type="EMBL" id="RDOM01000080">
    <property type="protein sequence ID" value="MBF4273977.1"/>
    <property type="molecule type" value="Genomic_DNA"/>
</dbReference>
<dbReference type="GO" id="GO:0005737">
    <property type="term" value="C:cytoplasm"/>
    <property type="evidence" value="ECO:0007669"/>
    <property type="project" value="UniProtKB-SubCell"/>
</dbReference>
<keyword evidence="2 4" id="KW-0963">Cytoplasm</keyword>
<dbReference type="Proteomes" id="UP000722957">
    <property type="component" value="Unassembled WGS sequence"/>
</dbReference>
<dbReference type="Proteomes" id="UP000726136">
    <property type="component" value="Unassembled WGS sequence"/>
</dbReference>
<proteinExistence type="inferred from homology"/>
<comment type="similarity">
    <text evidence="4">Belongs to the CitD family.</text>
</comment>
<evidence type="ECO:0000313" key="6">
    <source>
        <dbReference type="EMBL" id="MBF4273977.1"/>
    </source>
</evidence>
<evidence type="ECO:0000256" key="1">
    <source>
        <dbReference type="ARBA" id="ARBA00004496"/>
    </source>
</evidence>
<name>A0A1Y0NYK9_VIBAN</name>
<gene>
    <name evidence="4 6" type="primary">citD</name>
    <name evidence="6" type="ORF">EAY07_18525</name>
    <name evidence="7" type="ORF">EAY46_22190</name>
</gene>
<comment type="function">
    <text evidence="4">Covalent carrier of the coenzyme of citrate lyase.</text>
</comment>
<keyword evidence="3 4" id="KW-0597">Phosphoprotein</keyword>
<dbReference type="EMBL" id="RDPI01000281">
    <property type="protein sequence ID" value="MBF4375708.1"/>
    <property type="molecule type" value="Genomic_DNA"/>
</dbReference>
<dbReference type="NCBIfam" id="TIGR01608">
    <property type="entry name" value="citD"/>
    <property type="match status" value="1"/>
</dbReference>
<dbReference type="NCBIfam" id="NF009726">
    <property type="entry name" value="PRK13253.1"/>
    <property type="match status" value="1"/>
</dbReference>
<reference evidence="8 9" key="1">
    <citation type="journal article" date="2021" name="PeerJ">
        <title>Analysis of 44 Vibrio anguillarum genomes reveals high genetic diversity.</title>
        <authorList>
            <person name="Hansen M.J."/>
            <person name="Dalsgaard I."/>
        </authorList>
    </citation>
    <scope>NUCLEOTIDE SEQUENCE [LARGE SCALE GENOMIC DNA]</scope>
    <source>
        <strain evidence="7 9">040915-1/1B</strain>
        <strain evidence="6 8">17-16730-2A</strain>
    </source>
</reference>
<sequence>MHISQRSYAGTLESSDLLVEVTPSGGGHLKIDITSSVEKQFEPIIRQVVTHTLEEMGVSSAIVTINDKGALDCVIRARVQAAVMRAANIANNDIIWGAI</sequence>
<dbReference type="InterPro" id="IPR023439">
    <property type="entry name" value="Mal_deCO2ase/Cit_lyase_ACP"/>
</dbReference>
<dbReference type="GO" id="GO:0016829">
    <property type="term" value="F:lyase activity"/>
    <property type="evidence" value="ECO:0007669"/>
    <property type="project" value="UniProtKB-KW"/>
</dbReference>
<feature type="modified residue" description="O-(phosphoribosyl dephospho-coenzyme A)serine" evidence="4 5">
    <location>
        <position position="14"/>
    </location>
</feature>
<dbReference type="Pfam" id="PF06857">
    <property type="entry name" value="ACP"/>
    <property type="match status" value="1"/>
</dbReference>
<evidence type="ECO:0000256" key="5">
    <source>
        <dbReference type="PIRSR" id="PIRSR002736-50"/>
    </source>
</evidence>
<comment type="subcellular location">
    <subcellularLocation>
        <location evidence="1 4">Cytoplasm</location>
    </subcellularLocation>
</comment>
<keyword evidence="6" id="KW-0456">Lyase</keyword>
<evidence type="ECO:0000313" key="7">
    <source>
        <dbReference type="EMBL" id="MBF4375708.1"/>
    </source>
</evidence>
<evidence type="ECO:0000256" key="4">
    <source>
        <dbReference type="HAMAP-Rule" id="MF_00805"/>
    </source>
</evidence>
<dbReference type="AlphaFoldDB" id="A0A1Y0NYK9"/>
<evidence type="ECO:0000313" key="9">
    <source>
        <dbReference type="Proteomes" id="UP000726136"/>
    </source>
</evidence>